<dbReference type="GO" id="GO:0016491">
    <property type="term" value="F:oxidoreductase activity"/>
    <property type="evidence" value="ECO:0007669"/>
    <property type="project" value="UniProtKB-KW"/>
</dbReference>
<evidence type="ECO:0000256" key="3">
    <source>
        <dbReference type="ARBA" id="ARBA00022630"/>
    </source>
</evidence>
<sequence length="171" mass="19200">MTSFFEVILKRRSIRKFRDQEVEEDKIRKIVEAGIWAPSAGNMQPWVFVVVRNKKNIEKIKAMSPGMFDLPAVIIAVCRDMGLAGNFEENISIFDVAMAAQNMLLMACDLGLGACPVRSFNQKAVQVLLDLPEHIVPELLVTLGYPDESPSPPERRKGVVFLEKYGGDGWF</sequence>
<dbReference type="EMBL" id="CP005290">
    <property type="protein sequence ID" value="AGK62009.1"/>
    <property type="molecule type" value="Genomic_DNA"/>
</dbReference>
<dbReference type="STRING" id="387631.Asulf_02046"/>
<dbReference type="InterPro" id="IPR029479">
    <property type="entry name" value="Nitroreductase"/>
</dbReference>
<feature type="domain" description="Nitroreductase" evidence="6">
    <location>
        <begin position="65"/>
        <end position="145"/>
    </location>
</feature>
<evidence type="ECO:0000256" key="4">
    <source>
        <dbReference type="ARBA" id="ARBA00022643"/>
    </source>
</evidence>
<accession>N0BEH4</accession>
<evidence type="ECO:0000313" key="7">
    <source>
        <dbReference type="EMBL" id="AGK62009.1"/>
    </source>
</evidence>
<keyword evidence="5" id="KW-0560">Oxidoreductase</keyword>
<evidence type="ECO:0000256" key="2">
    <source>
        <dbReference type="ARBA" id="ARBA00007118"/>
    </source>
</evidence>
<dbReference type="GeneID" id="15393681"/>
<comment type="cofactor">
    <cofactor evidence="1">
        <name>FMN</name>
        <dbReference type="ChEBI" id="CHEBI:58210"/>
    </cofactor>
</comment>
<proteinExistence type="inferred from homology"/>
<dbReference type="OrthoDB" id="287850at2157"/>
<organism evidence="7 8">
    <name type="scientific">Archaeoglobus sulfaticallidus PM70-1</name>
    <dbReference type="NCBI Taxonomy" id="387631"/>
    <lineage>
        <taxon>Archaea</taxon>
        <taxon>Methanobacteriati</taxon>
        <taxon>Methanobacteriota</taxon>
        <taxon>Archaeoglobi</taxon>
        <taxon>Archaeoglobales</taxon>
        <taxon>Archaeoglobaceae</taxon>
        <taxon>Archaeoglobus</taxon>
    </lineage>
</organism>
<name>N0BEH4_9EURY</name>
<reference evidence="7 8" key="1">
    <citation type="journal article" date="2013" name="Genome Announc.">
        <title>Complete Genome Sequence of the Thermophilic and Facultatively Chemolithoautotrophic Sulfate Reducer Archaeoglobus sulfaticallidus Strain PM70-1T.</title>
        <authorList>
            <person name="Stokke R."/>
            <person name="Hocking W.P."/>
            <person name="Steinsbu B.O."/>
            <person name="Steen I.H."/>
        </authorList>
    </citation>
    <scope>NUCLEOTIDE SEQUENCE [LARGE SCALE GENOMIC DNA]</scope>
    <source>
        <strain evidence="7">PM70-1</strain>
    </source>
</reference>
<dbReference type="PANTHER" id="PTHR43673:SF2">
    <property type="entry name" value="NITROREDUCTASE"/>
    <property type="match status" value="1"/>
</dbReference>
<dbReference type="KEGG" id="ast:Asulf_02046"/>
<dbReference type="AlphaFoldDB" id="N0BEH4"/>
<dbReference type="Pfam" id="PF00881">
    <property type="entry name" value="Nitroreductase"/>
    <property type="match status" value="2"/>
</dbReference>
<dbReference type="Proteomes" id="UP000013307">
    <property type="component" value="Chromosome"/>
</dbReference>
<gene>
    <name evidence="7" type="ORF">Asulf_02046</name>
</gene>
<dbReference type="HOGENOM" id="CLU_070764_7_1_2"/>
<dbReference type="SUPFAM" id="SSF55469">
    <property type="entry name" value="FMN-dependent nitroreductase-like"/>
    <property type="match status" value="1"/>
</dbReference>
<feature type="domain" description="Nitroreductase" evidence="6">
    <location>
        <begin position="8"/>
        <end position="61"/>
    </location>
</feature>
<keyword evidence="8" id="KW-1185">Reference proteome</keyword>
<dbReference type="eggNOG" id="arCOG00288">
    <property type="taxonomic scope" value="Archaea"/>
</dbReference>
<dbReference type="Gene3D" id="3.40.109.10">
    <property type="entry name" value="NADH Oxidase"/>
    <property type="match status" value="1"/>
</dbReference>
<evidence type="ECO:0000256" key="5">
    <source>
        <dbReference type="ARBA" id="ARBA00023002"/>
    </source>
</evidence>
<evidence type="ECO:0000259" key="6">
    <source>
        <dbReference type="Pfam" id="PF00881"/>
    </source>
</evidence>
<keyword evidence="4" id="KW-0288">FMN</keyword>
<evidence type="ECO:0000313" key="8">
    <source>
        <dbReference type="Proteomes" id="UP000013307"/>
    </source>
</evidence>
<protein>
    <submittedName>
        <fullName evidence="7">Nitroreductase</fullName>
    </submittedName>
</protein>
<dbReference type="InterPro" id="IPR000415">
    <property type="entry name" value="Nitroreductase-like"/>
</dbReference>
<keyword evidence="3" id="KW-0285">Flavoprotein</keyword>
<dbReference type="PANTHER" id="PTHR43673">
    <property type="entry name" value="NAD(P)H NITROREDUCTASE YDGI-RELATED"/>
    <property type="match status" value="1"/>
</dbReference>
<evidence type="ECO:0000256" key="1">
    <source>
        <dbReference type="ARBA" id="ARBA00001917"/>
    </source>
</evidence>
<comment type="similarity">
    <text evidence="2">Belongs to the nitroreductase family.</text>
</comment>
<dbReference type="RefSeq" id="WP_015591605.1">
    <property type="nucleotide sequence ID" value="NC_021169.1"/>
</dbReference>